<dbReference type="InterPro" id="IPR032631">
    <property type="entry name" value="P-type_ATPase_N"/>
</dbReference>
<feature type="transmembrane region" description="Helical" evidence="1">
    <location>
        <begin position="44"/>
        <end position="62"/>
    </location>
</feature>
<evidence type="ECO:0000256" key="1">
    <source>
        <dbReference type="SAM" id="Phobius"/>
    </source>
</evidence>
<protein>
    <recommendedName>
        <fullName evidence="2">P-type ATPase N-terminal domain-containing protein</fullName>
    </recommendedName>
</protein>
<keyword evidence="4" id="KW-1185">Reference proteome</keyword>
<dbReference type="PANTHER" id="PTHR24092:SF148">
    <property type="entry name" value="PHOSPHOLIPID-TRANSPORTING ATPASE"/>
    <property type="match status" value="1"/>
</dbReference>
<dbReference type="EMBL" id="JAHRHJ020000002">
    <property type="protein sequence ID" value="KAH9327115.1"/>
    <property type="molecule type" value="Genomic_DNA"/>
</dbReference>
<reference evidence="3 4" key="1">
    <citation type="journal article" date="2021" name="Nat. Plants">
        <title>The Taxus genome provides insights into paclitaxel biosynthesis.</title>
        <authorList>
            <person name="Xiong X."/>
            <person name="Gou J."/>
            <person name="Liao Q."/>
            <person name="Li Y."/>
            <person name="Zhou Q."/>
            <person name="Bi G."/>
            <person name="Li C."/>
            <person name="Du R."/>
            <person name="Wang X."/>
            <person name="Sun T."/>
            <person name="Guo L."/>
            <person name="Liang H."/>
            <person name="Lu P."/>
            <person name="Wu Y."/>
            <person name="Zhang Z."/>
            <person name="Ro D.K."/>
            <person name="Shang Y."/>
            <person name="Huang S."/>
            <person name="Yan J."/>
        </authorList>
    </citation>
    <scope>NUCLEOTIDE SEQUENCE [LARGE SCALE GENOMIC DNA]</scope>
    <source>
        <strain evidence="3">Ta-2019</strain>
    </source>
</reference>
<evidence type="ECO:0000313" key="4">
    <source>
        <dbReference type="Proteomes" id="UP000824469"/>
    </source>
</evidence>
<gene>
    <name evidence="3" type="ORF">KI387_007293</name>
</gene>
<keyword evidence="1" id="KW-0472">Membrane</keyword>
<sequence length="109" mass="12821">MMKIKMIDSYISMTPNRQMTNVKLLETRFGQANTPSLLFLPKNLFVQFHRLAYIYFLVIAALNQLPQLAVFGRTVSLFPLLFILCVTAIKDGYEDWRRHHSDKKENNRE</sequence>
<feature type="transmembrane region" description="Helical" evidence="1">
    <location>
        <begin position="68"/>
        <end position="89"/>
    </location>
</feature>
<keyword evidence="1" id="KW-0812">Transmembrane</keyword>
<dbReference type="InterPro" id="IPR023298">
    <property type="entry name" value="ATPase_P-typ_TM_dom_sf"/>
</dbReference>
<dbReference type="GO" id="GO:0140326">
    <property type="term" value="F:ATPase-coupled intramembrane lipid transporter activity"/>
    <property type="evidence" value="ECO:0007669"/>
    <property type="project" value="TreeGrafter"/>
</dbReference>
<feature type="domain" description="P-type ATPase N-terminal" evidence="2">
    <location>
        <begin position="38"/>
        <end position="76"/>
    </location>
</feature>
<dbReference type="Pfam" id="PF16209">
    <property type="entry name" value="PhoLip_ATPase_N"/>
    <property type="match status" value="1"/>
</dbReference>
<comment type="caution">
    <text evidence="3">The sequence shown here is derived from an EMBL/GenBank/DDBJ whole genome shotgun (WGS) entry which is preliminary data.</text>
</comment>
<feature type="non-terminal residue" evidence="3">
    <location>
        <position position="109"/>
    </location>
</feature>
<evidence type="ECO:0000259" key="2">
    <source>
        <dbReference type="Pfam" id="PF16209"/>
    </source>
</evidence>
<keyword evidence="1" id="KW-1133">Transmembrane helix</keyword>
<accession>A0AA38GSJ7</accession>
<dbReference type="AlphaFoldDB" id="A0AA38GSJ7"/>
<dbReference type="Proteomes" id="UP000824469">
    <property type="component" value="Unassembled WGS sequence"/>
</dbReference>
<evidence type="ECO:0000313" key="3">
    <source>
        <dbReference type="EMBL" id="KAH9327115.1"/>
    </source>
</evidence>
<dbReference type="GO" id="GO:0045332">
    <property type="term" value="P:phospholipid translocation"/>
    <property type="evidence" value="ECO:0007669"/>
    <property type="project" value="TreeGrafter"/>
</dbReference>
<dbReference type="PANTHER" id="PTHR24092">
    <property type="entry name" value="PROBABLE PHOSPHOLIPID-TRANSPORTING ATPASE"/>
    <property type="match status" value="1"/>
</dbReference>
<dbReference type="GO" id="GO:0005886">
    <property type="term" value="C:plasma membrane"/>
    <property type="evidence" value="ECO:0007669"/>
    <property type="project" value="TreeGrafter"/>
</dbReference>
<organism evidence="3 4">
    <name type="scientific">Taxus chinensis</name>
    <name type="common">Chinese yew</name>
    <name type="synonym">Taxus wallichiana var. chinensis</name>
    <dbReference type="NCBI Taxonomy" id="29808"/>
    <lineage>
        <taxon>Eukaryota</taxon>
        <taxon>Viridiplantae</taxon>
        <taxon>Streptophyta</taxon>
        <taxon>Embryophyta</taxon>
        <taxon>Tracheophyta</taxon>
        <taxon>Spermatophyta</taxon>
        <taxon>Pinopsida</taxon>
        <taxon>Pinidae</taxon>
        <taxon>Conifers II</taxon>
        <taxon>Cupressales</taxon>
        <taxon>Taxaceae</taxon>
        <taxon>Taxus</taxon>
    </lineage>
</organism>
<dbReference type="SUPFAM" id="SSF81665">
    <property type="entry name" value="Calcium ATPase, transmembrane domain M"/>
    <property type="match status" value="1"/>
</dbReference>
<proteinExistence type="predicted"/>
<name>A0AA38GSJ7_TAXCH</name>